<organism evidence="1 2">
    <name type="scientific">Selenomonas flueggei ATCC 43531</name>
    <dbReference type="NCBI Taxonomy" id="638302"/>
    <lineage>
        <taxon>Bacteria</taxon>
        <taxon>Bacillati</taxon>
        <taxon>Bacillota</taxon>
        <taxon>Negativicutes</taxon>
        <taxon>Selenomonadales</taxon>
        <taxon>Selenomonadaceae</taxon>
        <taxon>Selenomonas</taxon>
    </lineage>
</organism>
<evidence type="ECO:0000313" key="1">
    <source>
        <dbReference type="EMBL" id="EEQ48666.1"/>
    </source>
</evidence>
<name>C4V354_9FIRM</name>
<gene>
    <name evidence="1" type="ORF">HMPREF0908_0948</name>
</gene>
<dbReference type="AlphaFoldDB" id="C4V354"/>
<reference evidence="1 2" key="1">
    <citation type="submission" date="2009-04" db="EMBL/GenBank/DDBJ databases">
        <authorList>
            <person name="Qin X."/>
            <person name="Bachman B."/>
            <person name="Battles P."/>
            <person name="Bell A."/>
            <person name="Bess C."/>
            <person name="Bickham C."/>
            <person name="Chaboub L."/>
            <person name="Chen D."/>
            <person name="Coyle M."/>
            <person name="Deiros D.R."/>
            <person name="Dinh H."/>
            <person name="Forbes L."/>
            <person name="Fowler G."/>
            <person name="Francisco L."/>
            <person name="Fu Q."/>
            <person name="Gubbala S."/>
            <person name="Hale W."/>
            <person name="Han Y."/>
            <person name="Hemphill L."/>
            <person name="Highlander S.K."/>
            <person name="Hirani K."/>
            <person name="Hogues M."/>
            <person name="Jackson L."/>
            <person name="Jakkamsetti A."/>
            <person name="Javaid M."/>
            <person name="Jiang H."/>
            <person name="Korchina V."/>
            <person name="Kovar C."/>
            <person name="Lara F."/>
            <person name="Lee S."/>
            <person name="Mata R."/>
            <person name="Mathew T."/>
            <person name="Moen C."/>
            <person name="Morales K."/>
            <person name="Munidasa M."/>
            <person name="Nazareth L."/>
            <person name="Ngo R."/>
            <person name="Nguyen L."/>
            <person name="Okwuonu G."/>
            <person name="Ongeri F."/>
            <person name="Patil S."/>
            <person name="Petrosino J."/>
            <person name="Pham C."/>
            <person name="Pham P."/>
            <person name="Pu L.-L."/>
            <person name="Puazo M."/>
            <person name="Raj R."/>
            <person name="Reid J."/>
            <person name="Rouhana J."/>
            <person name="Saada N."/>
            <person name="Shang Y."/>
            <person name="Simmons D."/>
            <person name="Thornton R."/>
            <person name="Warren J."/>
            <person name="Weissenberger G."/>
            <person name="Zhang J."/>
            <person name="Zhang L."/>
            <person name="Zhou C."/>
            <person name="Zhu D."/>
            <person name="Muzny D."/>
            <person name="Worley K."/>
            <person name="Gibbs R."/>
        </authorList>
    </citation>
    <scope>NUCLEOTIDE SEQUENCE [LARGE SCALE GENOMIC DNA]</scope>
    <source>
        <strain evidence="1 2">ATCC 43531</strain>
    </source>
</reference>
<dbReference type="Proteomes" id="UP000005309">
    <property type="component" value="Unassembled WGS sequence"/>
</dbReference>
<dbReference type="HOGENOM" id="CLU_2452906_0_0_9"/>
<proteinExistence type="predicted"/>
<evidence type="ECO:0000313" key="2">
    <source>
        <dbReference type="Proteomes" id="UP000005309"/>
    </source>
</evidence>
<dbReference type="EMBL" id="ACLA01000013">
    <property type="protein sequence ID" value="EEQ48666.1"/>
    <property type="molecule type" value="Genomic_DNA"/>
</dbReference>
<comment type="caution">
    <text evidence="1">The sequence shown here is derived from an EMBL/GenBank/DDBJ whole genome shotgun (WGS) entry which is preliminary data.</text>
</comment>
<accession>C4V354</accession>
<keyword evidence="2" id="KW-1185">Reference proteome</keyword>
<sequence length="89" mass="9623">MRRIDPHLCGVVSAVIFCTSALHAARQGYFAVSSLIRRKGLPLFCECPRRKTAPLLTDLGRMLCKSTASMGVAGNAFSKKGTAAKNSYF</sequence>
<protein>
    <submittedName>
        <fullName evidence="1">Uncharacterized protein</fullName>
    </submittedName>
</protein>